<sequence length="126" mass="14610">MSSGFPWRMSRSRPCFVRLRFKSSKHSIRNCALNAERNESNQRVSLMNPTNMQPKSHQNIKVICTKQTEFQSEIDAQFFHLQSWGNRSSGCSPRRSGDRRSRRGGRHRRRPTRAPPPRCRAPGGRS</sequence>
<evidence type="ECO:0000313" key="2">
    <source>
        <dbReference type="EnsemblPlants" id="ORUFI06G25360.3"/>
    </source>
</evidence>
<feature type="region of interest" description="Disordered" evidence="1">
    <location>
        <begin position="84"/>
        <end position="126"/>
    </location>
</feature>
<keyword evidence="3" id="KW-1185">Reference proteome</keyword>
<proteinExistence type="predicted"/>
<dbReference type="Proteomes" id="UP000008022">
    <property type="component" value="Unassembled WGS sequence"/>
</dbReference>
<protein>
    <submittedName>
        <fullName evidence="2">Uncharacterized protein</fullName>
    </submittedName>
</protein>
<dbReference type="AlphaFoldDB" id="A0A0E0Q158"/>
<reference evidence="2" key="2">
    <citation type="submission" date="2015-06" db="UniProtKB">
        <authorList>
            <consortium name="EnsemblPlants"/>
        </authorList>
    </citation>
    <scope>IDENTIFICATION</scope>
</reference>
<organism evidence="2 3">
    <name type="scientific">Oryza rufipogon</name>
    <name type="common">Brownbeard rice</name>
    <name type="synonym">Asian wild rice</name>
    <dbReference type="NCBI Taxonomy" id="4529"/>
    <lineage>
        <taxon>Eukaryota</taxon>
        <taxon>Viridiplantae</taxon>
        <taxon>Streptophyta</taxon>
        <taxon>Embryophyta</taxon>
        <taxon>Tracheophyta</taxon>
        <taxon>Spermatophyta</taxon>
        <taxon>Magnoliopsida</taxon>
        <taxon>Liliopsida</taxon>
        <taxon>Poales</taxon>
        <taxon>Poaceae</taxon>
        <taxon>BOP clade</taxon>
        <taxon>Oryzoideae</taxon>
        <taxon>Oryzeae</taxon>
        <taxon>Oryzinae</taxon>
        <taxon>Oryza</taxon>
    </lineage>
</organism>
<evidence type="ECO:0000313" key="3">
    <source>
        <dbReference type="Proteomes" id="UP000008022"/>
    </source>
</evidence>
<accession>A0A0E0Q158</accession>
<name>A0A0E0Q158_ORYRU</name>
<evidence type="ECO:0000256" key="1">
    <source>
        <dbReference type="SAM" id="MobiDB-lite"/>
    </source>
</evidence>
<reference evidence="3" key="1">
    <citation type="submission" date="2013-06" db="EMBL/GenBank/DDBJ databases">
        <authorList>
            <person name="Zhao Q."/>
        </authorList>
    </citation>
    <scope>NUCLEOTIDE SEQUENCE</scope>
    <source>
        <strain evidence="3">cv. W1943</strain>
    </source>
</reference>
<dbReference type="Gramene" id="ORUFI06G25360.3">
    <property type="protein sequence ID" value="ORUFI06G25360.3"/>
    <property type="gene ID" value="ORUFI06G25360"/>
</dbReference>
<dbReference type="EnsemblPlants" id="ORUFI06G25360.3">
    <property type="protein sequence ID" value="ORUFI06G25360.3"/>
    <property type="gene ID" value="ORUFI06G25360"/>
</dbReference>
<feature type="compositionally biased region" description="Basic residues" evidence="1">
    <location>
        <begin position="100"/>
        <end position="112"/>
    </location>
</feature>
<dbReference type="HOGENOM" id="CLU_1985248_0_0_1"/>